<protein>
    <submittedName>
        <fullName evidence="1">Uncharacterized protein</fullName>
    </submittedName>
</protein>
<dbReference type="AlphaFoldDB" id="B6HNY0"/>
<evidence type="ECO:0000313" key="1">
    <source>
        <dbReference type="EMBL" id="CAP97175.1"/>
    </source>
</evidence>
<dbReference type="EMBL" id="AM920436">
    <property type="protein sequence ID" value="CAP97175.1"/>
    <property type="molecule type" value="Genomic_DNA"/>
</dbReference>
<proteinExistence type="predicted"/>
<sequence>MVLIVRIFSVPHGTHPAHLSDSGGCFVLIVAPLLLPRNEWGWTLYWPVVADLVVQPTHSHGHMDIRTHVLSGREYMLDSEYQKSMIGSLDTSPYGDPACFGGETLRRLPYMRTENSWN</sequence>
<keyword evidence="2" id="KW-1185">Reference proteome</keyword>
<dbReference type="VEuPathDB" id="FungiDB:PCH_Pc21g22780"/>
<dbReference type="HOGENOM" id="CLU_2073941_0_0_1"/>
<gene>
    <name evidence="1" type="ORF">Pc21g22780</name>
    <name evidence="1" type="ORF">PCH_Pc21g22780</name>
</gene>
<evidence type="ECO:0000313" key="2">
    <source>
        <dbReference type="Proteomes" id="UP000000724"/>
    </source>
</evidence>
<name>B6HNY0_PENRW</name>
<dbReference type="Proteomes" id="UP000000724">
    <property type="component" value="Contig Pc00c21"/>
</dbReference>
<accession>B6HNY0</accession>
<organism evidence="1 2">
    <name type="scientific">Penicillium rubens (strain ATCC 28089 / DSM 1075 / NRRL 1951 / Wisconsin 54-1255)</name>
    <name type="common">Penicillium chrysogenum</name>
    <dbReference type="NCBI Taxonomy" id="500485"/>
    <lineage>
        <taxon>Eukaryota</taxon>
        <taxon>Fungi</taxon>
        <taxon>Dikarya</taxon>
        <taxon>Ascomycota</taxon>
        <taxon>Pezizomycotina</taxon>
        <taxon>Eurotiomycetes</taxon>
        <taxon>Eurotiomycetidae</taxon>
        <taxon>Eurotiales</taxon>
        <taxon>Aspergillaceae</taxon>
        <taxon>Penicillium</taxon>
        <taxon>Penicillium chrysogenum species complex</taxon>
    </lineage>
</organism>
<reference evidence="1 2" key="1">
    <citation type="journal article" date="2008" name="Nat. Biotechnol.">
        <title>Genome sequencing and analysis of the filamentous fungus Penicillium chrysogenum.</title>
        <authorList>
            <person name="van den Berg M.A."/>
            <person name="Albang R."/>
            <person name="Albermann K."/>
            <person name="Badger J.H."/>
            <person name="Daran J.-M."/>
            <person name="Driessen A.J.M."/>
            <person name="Garcia-Estrada C."/>
            <person name="Fedorova N.D."/>
            <person name="Harris D.M."/>
            <person name="Heijne W.H.M."/>
            <person name="Joardar V.S."/>
            <person name="Kiel J.A.K.W."/>
            <person name="Kovalchuk A."/>
            <person name="Martin J.F."/>
            <person name="Nierman W.C."/>
            <person name="Nijland J.G."/>
            <person name="Pronk J.T."/>
            <person name="Roubos J.A."/>
            <person name="van der Klei I.J."/>
            <person name="van Peij N.N.M.E."/>
            <person name="Veenhuis M."/>
            <person name="von Doehren H."/>
            <person name="Wagner C."/>
            <person name="Wortman J.R."/>
            <person name="Bovenberg R.A.L."/>
        </authorList>
    </citation>
    <scope>NUCLEOTIDE SEQUENCE [LARGE SCALE GENOMIC DNA]</scope>
    <source>
        <strain evidence="2">ATCC 28089 / DSM 1075 / NRRL 1951 / Wisconsin 54-1255</strain>
    </source>
</reference>